<reference evidence="2" key="1">
    <citation type="submission" date="2005-03" db="EMBL/GenBank/DDBJ databases">
        <title>Comparison of the complete genome sequences of Rhodococcus erythropolis PR4 and Rhodococcus opacus B4.</title>
        <authorList>
            <person name="Takarada H."/>
            <person name="Sekine M."/>
            <person name="Hosoyama A."/>
            <person name="Yamada R."/>
            <person name="Fujisawa T."/>
            <person name="Omata S."/>
            <person name="Shimizu A."/>
            <person name="Tsukatani N."/>
            <person name="Tanikawa S."/>
            <person name="Fujita N."/>
            <person name="Harayama S."/>
        </authorList>
    </citation>
    <scope>NUCLEOTIDE SEQUENCE [LARGE SCALE GENOMIC DNA]</scope>
    <source>
        <strain evidence="2">PR4 / NBRC 100887</strain>
    </source>
</reference>
<dbReference type="AlphaFoldDB" id="C0ZND7"/>
<gene>
    <name evidence="1" type="ordered locus">RER_04810</name>
</gene>
<dbReference type="EMBL" id="AP008957">
    <property type="protein sequence ID" value="BAH31189.1"/>
    <property type="molecule type" value="Genomic_DNA"/>
</dbReference>
<accession>C0ZND7</accession>
<organism evidence="1 2">
    <name type="scientific">Rhodococcus erythropolis (strain PR4 / NBRC 100887)</name>
    <dbReference type="NCBI Taxonomy" id="234621"/>
    <lineage>
        <taxon>Bacteria</taxon>
        <taxon>Bacillati</taxon>
        <taxon>Actinomycetota</taxon>
        <taxon>Actinomycetes</taxon>
        <taxon>Mycobacteriales</taxon>
        <taxon>Nocardiaceae</taxon>
        <taxon>Rhodococcus</taxon>
        <taxon>Rhodococcus erythropolis group</taxon>
    </lineage>
</organism>
<proteinExistence type="predicted"/>
<dbReference type="KEGG" id="rer:RER_04810"/>
<sequence length="76" mass="8390">MCPNFAQAGALGSLRLTALPLPVEASERMGKPIACQAGDVVVTCLIEEVFYFVLLNREPTQSPFDSFHRQGKEHQQ</sequence>
<dbReference type="Proteomes" id="UP000002204">
    <property type="component" value="Chromosome"/>
</dbReference>
<dbReference type="HOGENOM" id="CLU_2652077_0_0_11"/>
<protein>
    <submittedName>
        <fullName evidence="1">Uncharacterized protein</fullName>
    </submittedName>
</protein>
<evidence type="ECO:0000313" key="2">
    <source>
        <dbReference type="Proteomes" id="UP000002204"/>
    </source>
</evidence>
<reference evidence="1 2" key="2">
    <citation type="journal article" date="2006" name="Environ. Microbiol.">
        <title>Sequence analysis of three plasmids harboured in Rhodococcus erythropolis strain PR4.</title>
        <authorList>
            <person name="Sekine M."/>
            <person name="Tanikawa S."/>
            <person name="Omata S."/>
            <person name="Saito M."/>
            <person name="Fujisawa T."/>
            <person name="Tsukatani N."/>
            <person name="Tajima T."/>
            <person name="Sekigawa T."/>
            <person name="Kosugi H."/>
            <person name="Matsuo Y."/>
            <person name="Nishiko R."/>
            <person name="Imamura K."/>
            <person name="Ito M."/>
            <person name="Narita H."/>
            <person name="Tago S."/>
            <person name="Fujita N."/>
            <person name="Harayama S."/>
        </authorList>
    </citation>
    <scope>NUCLEOTIDE SEQUENCE [LARGE SCALE GENOMIC DNA]</scope>
    <source>
        <strain evidence="2">PR4 / NBRC 100887</strain>
    </source>
</reference>
<evidence type="ECO:0000313" key="1">
    <source>
        <dbReference type="EMBL" id="BAH31189.1"/>
    </source>
</evidence>
<name>C0ZND7_RHOE4</name>